<dbReference type="GeneID" id="108992721"/>
<organism evidence="1 2">
    <name type="scientific">Juglans regia</name>
    <name type="common">English walnut</name>
    <dbReference type="NCBI Taxonomy" id="51240"/>
    <lineage>
        <taxon>Eukaryota</taxon>
        <taxon>Viridiplantae</taxon>
        <taxon>Streptophyta</taxon>
        <taxon>Embryophyta</taxon>
        <taxon>Tracheophyta</taxon>
        <taxon>Spermatophyta</taxon>
        <taxon>Magnoliopsida</taxon>
        <taxon>eudicotyledons</taxon>
        <taxon>Gunneridae</taxon>
        <taxon>Pentapetalae</taxon>
        <taxon>rosids</taxon>
        <taxon>fabids</taxon>
        <taxon>Fagales</taxon>
        <taxon>Juglandaceae</taxon>
        <taxon>Juglans</taxon>
    </lineage>
</organism>
<dbReference type="KEGG" id="jre:108992721"/>
<dbReference type="STRING" id="51240.A0A2I4EU33"/>
<sequence>MICISWNYWGFGNPRTVHELHLLVKTKSPSLIFLMETKCSRSKMEKVKQKLGMKNCFVVDSKGASGGLTLLWKDDLVVSLKNYSHFHISIKLKIRGNIGAWLMTGFYGHPLTAKRSSSWNLLKALKPTDNDPWFCVGDYNEIMHNGEKYGGRMRPNSQMEAFRLSLALKGLSDLGYIGDKYTWCNNRQGPQFTKERLDRACANDKWLEMFPETMVSTEAVQRSDHRPLIITIASRNQFFTREERPFRYEVSWAAREECSKIVEEAWKESSLAQNKLDQVVSSLSRCQDKLKKWGIAIAKGLRKEQQAKRQQLSNLQKANTGDLAE</sequence>
<dbReference type="GO" id="GO:0003824">
    <property type="term" value="F:catalytic activity"/>
    <property type="evidence" value="ECO:0007669"/>
    <property type="project" value="InterPro"/>
</dbReference>
<dbReference type="Proteomes" id="UP000235220">
    <property type="component" value="Chromosome 10"/>
</dbReference>
<dbReference type="Gene3D" id="3.60.10.10">
    <property type="entry name" value="Endonuclease/exonuclease/phosphatase"/>
    <property type="match status" value="1"/>
</dbReference>
<reference evidence="2" key="1">
    <citation type="submission" date="2025-08" db="UniProtKB">
        <authorList>
            <consortium name="RefSeq"/>
        </authorList>
    </citation>
    <scope>IDENTIFICATION</scope>
    <source>
        <tissue evidence="2">Leaves</tissue>
    </source>
</reference>
<name>A0A2I4EU33_JUGRE</name>
<evidence type="ECO:0000313" key="2">
    <source>
        <dbReference type="RefSeq" id="XP_018822892.2"/>
    </source>
</evidence>
<proteinExistence type="predicted"/>
<evidence type="ECO:0000313" key="1">
    <source>
        <dbReference type="Proteomes" id="UP000235220"/>
    </source>
</evidence>
<dbReference type="SUPFAM" id="SSF56219">
    <property type="entry name" value="DNase I-like"/>
    <property type="match status" value="1"/>
</dbReference>
<dbReference type="OrthoDB" id="1001388at2759"/>
<dbReference type="Gramene" id="Jr10_19230_p1">
    <property type="protein sequence ID" value="cds.Jr10_19230_p1"/>
    <property type="gene ID" value="Jr10_19230"/>
</dbReference>
<keyword evidence="1" id="KW-1185">Reference proteome</keyword>
<dbReference type="RefSeq" id="XP_018822892.2">
    <property type="nucleotide sequence ID" value="XM_018967347.2"/>
</dbReference>
<gene>
    <name evidence="2" type="primary">LOC108992721</name>
</gene>
<dbReference type="InterPro" id="IPR036691">
    <property type="entry name" value="Endo/exonu/phosph_ase_sf"/>
</dbReference>
<dbReference type="PANTHER" id="PTHR33710:SF62">
    <property type="entry name" value="DUF4283 DOMAIN PROTEIN"/>
    <property type="match status" value="1"/>
</dbReference>
<dbReference type="Pfam" id="PF03372">
    <property type="entry name" value="Exo_endo_phos"/>
    <property type="match status" value="1"/>
</dbReference>
<dbReference type="PANTHER" id="PTHR33710">
    <property type="entry name" value="BNAC02G09200D PROTEIN"/>
    <property type="match status" value="1"/>
</dbReference>
<dbReference type="AlphaFoldDB" id="A0A2I4EU33"/>
<protein>
    <submittedName>
        <fullName evidence="2">Uncharacterized protein LOC108992721</fullName>
    </submittedName>
</protein>
<dbReference type="InterPro" id="IPR005135">
    <property type="entry name" value="Endo/exonuclease/phosphatase"/>
</dbReference>
<accession>A0A2I4EU33</accession>